<keyword evidence="4" id="KW-0548">Nucleotidyltransferase</keyword>
<reference evidence="18" key="1">
    <citation type="journal article" date="2021" name="IMA Fungus">
        <title>Genomic characterization of three marine fungi, including Emericellopsis atlantica sp. nov. with signatures of a generalist lifestyle and marine biomass degradation.</title>
        <authorList>
            <person name="Hagestad O.C."/>
            <person name="Hou L."/>
            <person name="Andersen J.H."/>
            <person name="Hansen E.H."/>
            <person name="Altermark B."/>
            <person name="Li C."/>
            <person name="Kuhnert E."/>
            <person name="Cox R.J."/>
            <person name="Crous P.W."/>
            <person name="Spatafora J.W."/>
            <person name="Lail K."/>
            <person name="Amirebrahimi M."/>
            <person name="Lipzen A."/>
            <person name="Pangilinan J."/>
            <person name="Andreopoulos W."/>
            <person name="Hayes R.D."/>
            <person name="Ng V."/>
            <person name="Grigoriev I.V."/>
            <person name="Jackson S.A."/>
            <person name="Sutton T.D.S."/>
            <person name="Dobson A.D.W."/>
            <person name="Rama T."/>
        </authorList>
    </citation>
    <scope>NUCLEOTIDE SEQUENCE</scope>
    <source>
        <strain evidence="18">TRa3180A</strain>
    </source>
</reference>
<dbReference type="GO" id="GO:0008270">
    <property type="term" value="F:zinc ion binding"/>
    <property type="evidence" value="ECO:0007669"/>
    <property type="project" value="UniProtKB-KW"/>
</dbReference>
<dbReference type="GO" id="GO:0005730">
    <property type="term" value="C:nucleolus"/>
    <property type="evidence" value="ECO:0007669"/>
    <property type="project" value="TreeGrafter"/>
</dbReference>
<dbReference type="FunFam" id="1.20.142.10:FF:000002">
    <property type="entry name" value="Poly [ADP-ribose] polymerase"/>
    <property type="match status" value="1"/>
</dbReference>
<evidence type="ECO:0000259" key="16">
    <source>
        <dbReference type="PROSITE" id="PS51059"/>
    </source>
</evidence>
<keyword evidence="2 15" id="KW-0328">Glycosyltransferase</keyword>
<evidence type="ECO:0000256" key="13">
    <source>
        <dbReference type="ARBA" id="ARBA00024347"/>
    </source>
</evidence>
<dbReference type="GO" id="GO:0070212">
    <property type="term" value="P:protein poly-ADP-ribosylation"/>
    <property type="evidence" value="ECO:0007669"/>
    <property type="project" value="TreeGrafter"/>
</dbReference>
<keyword evidence="12" id="KW-0539">Nucleus</keyword>
<gene>
    <name evidence="18" type="ORF">BJ878DRAFT_582735</name>
</gene>
<dbReference type="Proteomes" id="UP000887226">
    <property type="component" value="Unassembled WGS sequence"/>
</dbReference>
<dbReference type="EC" id="2.4.2.-" evidence="15"/>
<dbReference type="AlphaFoldDB" id="A0A9P7Z2S4"/>
<dbReference type="GO" id="GO:1990404">
    <property type="term" value="F:NAD+-protein mono-ADP-ribosyltransferase activity"/>
    <property type="evidence" value="ECO:0007669"/>
    <property type="project" value="TreeGrafter"/>
</dbReference>
<evidence type="ECO:0000313" key="19">
    <source>
        <dbReference type="Proteomes" id="UP000887226"/>
    </source>
</evidence>
<keyword evidence="10 15" id="KW-0520">NAD</keyword>
<evidence type="ECO:0000256" key="7">
    <source>
        <dbReference type="ARBA" id="ARBA00022765"/>
    </source>
</evidence>
<dbReference type="InterPro" id="IPR004102">
    <property type="entry name" value="Poly(ADP-ribose)pol_reg_dom"/>
</dbReference>
<dbReference type="CDD" id="cd01437">
    <property type="entry name" value="parp_like"/>
    <property type="match status" value="1"/>
</dbReference>
<dbReference type="GO" id="GO:0003950">
    <property type="term" value="F:NAD+ poly-ADP-ribosyltransferase activity"/>
    <property type="evidence" value="ECO:0007669"/>
    <property type="project" value="UniProtKB-UniRule"/>
</dbReference>
<keyword evidence="7" id="KW-0013">ADP-ribosylation</keyword>
<evidence type="ECO:0000256" key="2">
    <source>
        <dbReference type="ARBA" id="ARBA00022676"/>
    </source>
</evidence>
<comment type="subcellular location">
    <subcellularLocation>
        <location evidence="1">Nucleus</location>
    </subcellularLocation>
</comment>
<dbReference type="Gene3D" id="3.90.228.10">
    <property type="match status" value="1"/>
</dbReference>
<evidence type="ECO:0000256" key="1">
    <source>
        <dbReference type="ARBA" id="ARBA00004123"/>
    </source>
</evidence>
<evidence type="ECO:0000256" key="8">
    <source>
        <dbReference type="ARBA" id="ARBA00022771"/>
    </source>
</evidence>
<evidence type="ECO:0000259" key="17">
    <source>
        <dbReference type="PROSITE" id="PS51060"/>
    </source>
</evidence>
<dbReference type="EMBL" id="MU253921">
    <property type="protein sequence ID" value="KAG9244226.1"/>
    <property type="molecule type" value="Genomic_DNA"/>
</dbReference>
<evidence type="ECO:0000256" key="14">
    <source>
        <dbReference type="ARBA" id="ARBA00033987"/>
    </source>
</evidence>
<evidence type="ECO:0000256" key="6">
    <source>
        <dbReference type="ARBA" id="ARBA00022737"/>
    </source>
</evidence>
<dbReference type="GO" id="GO:0006302">
    <property type="term" value="P:double-strand break repair"/>
    <property type="evidence" value="ECO:0007669"/>
    <property type="project" value="TreeGrafter"/>
</dbReference>
<comment type="caution">
    <text evidence="18">The sequence shown here is derived from an EMBL/GenBank/DDBJ whole genome shotgun (WGS) entry which is preliminary data.</text>
</comment>
<evidence type="ECO:0000313" key="18">
    <source>
        <dbReference type="EMBL" id="KAG9244226.1"/>
    </source>
</evidence>
<accession>A0A9P7Z2S4</accession>
<evidence type="ECO:0000256" key="4">
    <source>
        <dbReference type="ARBA" id="ARBA00022695"/>
    </source>
</evidence>
<evidence type="ECO:0000256" key="10">
    <source>
        <dbReference type="ARBA" id="ARBA00023027"/>
    </source>
</evidence>
<dbReference type="PANTHER" id="PTHR10459:SF60">
    <property type="entry name" value="POLY [ADP-RIBOSE] POLYMERASE 2"/>
    <property type="match status" value="1"/>
</dbReference>
<dbReference type="SUPFAM" id="SSF47587">
    <property type="entry name" value="Domain of poly(ADP-ribose) polymerase"/>
    <property type="match status" value="1"/>
</dbReference>
<evidence type="ECO:0000256" key="12">
    <source>
        <dbReference type="ARBA" id="ARBA00023242"/>
    </source>
</evidence>
<dbReference type="PROSITE" id="PS51060">
    <property type="entry name" value="PARP_ALPHA_HD"/>
    <property type="match status" value="1"/>
</dbReference>
<dbReference type="InterPro" id="IPR036616">
    <property type="entry name" value="Poly(ADP-ribose)pol_reg_dom_sf"/>
</dbReference>
<keyword evidence="3 15" id="KW-0808">Transferase</keyword>
<dbReference type="InterPro" id="IPR012317">
    <property type="entry name" value="Poly(ADP-ribose)pol_cat_dom"/>
</dbReference>
<proteinExistence type="inferred from homology"/>
<protein>
    <recommendedName>
        <fullName evidence="15">Poly [ADP-ribose] polymerase</fullName>
        <shortName evidence="15">PARP</shortName>
        <ecNumber evidence="15">2.4.2.-</ecNumber>
    </recommendedName>
</protein>
<keyword evidence="8" id="KW-0863">Zinc-finger</keyword>
<dbReference type="Pfam" id="PF00644">
    <property type="entry name" value="PARP"/>
    <property type="match status" value="1"/>
</dbReference>
<evidence type="ECO:0000256" key="11">
    <source>
        <dbReference type="ARBA" id="ARBA00023125"/>
    </source>
</evidence>
<comment type="catalytic activity">
    <reaction evidence="14">
        <text>NAD(+) + (ADP-D-ribosyl)n-acceptor = nicotinamide + (ADP-D-ribosyl)n+1-acceptor + H(+).</text>
        <dbReference type="EC" id="2.4.2.30"/>
    </reaction>
</comment>
<evidence type="ECO:0000256" key="5">
    <source>
        <dbReference type="ARBA" id="ARBA00022723"/>
    </source>
</evidence>
<comment type="similarity">
    <text evidence="13">Belongs to the ARTD/PARP family.</text>
</comment>
<keyword evidence="6" id="KW-0677">Repeat</keyword>
<evidence type="ECO:0000256" key="9">
    <source>
        <dbReference type="ARBA" id="ARBA00022833"/>
    </source>
</evidence>
<dbReference type="InterPro" id="IPR050800">
    <property type="entry name" value="ARTD/PARP"/>
</dbReference>
<keyword evidence="19" id="KW-1185">Reference proteome</keyword>
<sequence>MDFCTFNKDKHGYDNVLVVIDRFSKHAISIPFQKTSESPAKEPSSKLDPAIQDLVKLIFNQQYFAATMTELNYDVNKLPLGKLSKGTISRGYQALKDLAGLMNNSVLVTSEYGTTYKEAIEQLSNSDYLLIPHAFGRNRPPIISNQDMLLREIQLLDSLGDMKDTAAIMKDDLKDVGTDNQLDKQFEGLNLNEMIPIKRESSEYVELYDYVVKTRGSTHYLNYEVEEIFKIERMANANGIYLADMSSKSANYCNANLSNGHALLLLCEAELGDPMQILTSASYSAGEDAKSKGIWSTWGQGTIGPQNWKDASCVSNELKGVMMPDTNVLPSNTNAKIAHLMYNEYIAYNVAQVKLRYLLRVKM</sequence>
<dbReference type="GO" id="GO:0016779">
    <property type="term" value="F:nucleotidyltransferase activity"/>
    <property type="evidence" value="ECO:0007669"/>
    <property type="project" value="UniProtKB-KW"/>
</dbReference>
<dbReference type="PANTHER" id="PTHR10459">
    <property type="entry name" value="DNA LIGASE"/>
    <property type="match status" value="1"/>
</dbReference>
<name>A0A9P7Z2S4_9HELO</name>
<evidence type="ECO:0000256" key="3">
    <source>
        <dbReference type="ARBA" id="ARBA00022679"/>
    </source>
</evidence>
<keyword evidence="5" id="KW-0479">Metal-binding</keyword>
<keyword evidence="11" id="KW-0238">DNA-binding</keyword>
<keyword evidence="9" id="KW-0862">Zinc</keyword>
<feature type="domain" description="PARP catalytic" evidence="16">
    <location>
        <begin position="180"/>
        <end position="363"/>
    </location>
</feature>
<dbReference type="PROSITE" id="PS51059">
    <property type="entry name" value="PARP_CATALYTIC"/>
    <property type="match status" value="1"/>
</dbReference>
<dbReference type="Pfam" id="PF02877">
    <property type="entry name" value="PARP_reg"/>
    <property type="match status" value="1"/>
</dbReference>
<dbReference type="OrthoDB" id="2017365at2759"/>
<feature type="domain" description="PARP alpha-helical" evidence="17">
    <location>
        <begin position="44"/>
        <end position="170"/>
    </location>
</feature>
<organism evidence="18 19">
    <name type="scientific">Calycina marina</name>
    <dbReference type="NCBI Taxonomy" id="1763456"/>
    <lineage>
        <taxon>Eukaryota</taxon>
        <taxon>Fungi</taxon>
        <taxon>Dikarya</taxon>
        <taxon>Ascomycota</taxon>
        <taxon>Pezizomycotina</taxon>
        <taxon>Leotiomycetes</taxon>
        <taxon>Helotiales</taxon>
        <taxon>Pezizellaceae</taxon>
        <taxon>Calycina</taxon>
    </lineage>
</organism>
<dbReference type="GO" id="GO:0003677">
    <property type="term" value="F:DNA binding"/>
    <property type="evidence" value="ECO:0007669"/>
    <property type="project" value="UniProtKB-KW"/>
</dbReference>
<dbReference type="SUPFAM" id="SSF56399">
    <property type="entry name" value="ADP-ribosylation"/>
    <property type="match status" value="1"/>
</dbReference>
<evidence type="ECO:0000256" key="15">
    <source>
        <dbReference type="RuleBase" id="RU362114"/>
    </source>
</evidence>
<dbReference type="Gene3D" id="1.20.142.10">
    <property type="entry name" value="Poly(ADP-ribose) polymerase, regulatory domain"/>
    <property type="match status" value="1"/>
</dbReference>